<feature type="chain" id="PRO_5014941194" evidence="1">
    <location>
        <begin position="19"/>
        <end position="83"/>
    </location>
</feature>
<keyword evidence="1" id="KW-0732">Signal</keyword>
<dbReference type="AlphaFoldDB" id="A0A2M4B7C1"/>
<evidence type="ECO:0000313" key="2">
    <source>
        <dbReference type="EMBL" id="MBW48953.1"/>
    </source>
</evidence>
<organism evidence="2">
    <name type="scientific">Anopheles triannulatus</name>
    <dbReference type="NCBI Taxonomy" id="58253"/>
    <lineage>
        <taxon>Eukaryota</taxon>
        <taxon>Metazoa</taxon>
        <taxon>Ecdysozoa</taxon>
        <taxon>Arthropoda</taxon>
        <taxon>Hexapoda</taxon>
        <taxon>Insecta</taxon>
        <taxon>Pterygota</taxon>
        <taxon>Neoptera</taxon>
        <taxon>Endopterygota</taxon>
        <taxon>Diptera</taxon>
        <taxon>Nematocera</taxon>
        <taxon>Culicoidea</taxon>
        <taxon>Culicidae</taxon>
        <taxon>Anophelinae</taxon>
        <taxon>Anopheles</taxon>
    </lineage>
</organism>
<name>A0A2M4B7C1_9DIPT</name>
<evidence type="ECO:0000256" key="1">
    <source>
        <dbReference type="SAM" id="SignalP"/>
    </source>
</evidence>
<protein>
    <submittedName>
        <fullName evidence="2">Putative secreted protein</fullName>
    </submittedName>
</protein>
<dbReference type="EMBL" id="GGFK01015632">
    <property type="protein sequence ID" value="MBW48953.1"/>
    <property type="molecule type" value="Transcribed_RNA"/>
</dbReference>
<reference evidence="2" key="1">
    <citation type="submission" date="2018-01" db="EMBL/GenBank/DDBJ databases">
        <title>An insight into the sialome of Amazonian anophelines.</title>
        <authorList>
            <person name="Ribeiro J.M."/>
            <person name="Scarpassa V."/>
            <person name="Calvo E."/>
        </authorList>
    </citation>
    <scope>NUCLEOTIDE SEQUENCE</scope>
    <source>
        <tissue evidence="2">Salivary glands</tissue>
    </source>
</reference>
<feature type="signal peptide" evidence="1">
    <location>
        <begin position="1"/>
        <end position="18"/>
    </location>
</feature>
<accession>A0A2M4B7C1</accession>
<sequence length="83" mass="9246">MRMCVILCVRVCGCCVLSDNSTQDYLAIQENPTGPHGNTLPLRTWHSLDSFISCKVVNRLKTTPQTPPTNRNAECTKKLRLVG</sequence>
<proteinExistence type="predicted"/>